<evidence type="ECO:0000256" key="8">
    <source>
        <dbReference type="RuleBase" id="RU363032"/>
    </source>
</evidence>
<feature type="transmembrane region" description="Helical" evidence="8">
    <location>
        <begin position="455"/>
        <end position="482"/>
    </location>
</feature>
<dbReference type="PROSITE" id="PS50928">
    <property type="entry name" value="ABC_TM1"/>
    <property type="match status" value="2"/>
</dbReference>
<accession>F8AES7</accession>
<feature type="transmembrane region" description="Helical" evidence="8">
    <location>
        <begin position="272"/>
        <end position="303"/>
    </location>
</feature>
<dbReference type="RefSeq" id="WP_013905815.1">
    <property type="nucleotide sequence ID" value="NC_015680.1"/>
</dbReference>
<dbReference type="SUPFAM" id="SSF161098">
    <property type="entry name" value="MetI-like"/>
    <property type="match status" value="2"/>
</dbReference>
<protein>
    <submittedName>
        <fullName evidence="10">ABC-type iron(III) transport system, permease component</fullName>
    </submittedName>
</protein>
<gene>
    <name evidence="10" type="ordered locus">PYCH_10780</name>
</gene>
<dbReference type="Gene3D" id="1.10.3720.10">
    <property type="entry name" value="MetI-like"/>
    <property type="match status" value="2"/>
</dbReference>
<dbReference type="Pfam" id="PF00528">
    <property type="entry name" value="BPD_transp_1"/>
    <property type="match status" value="2"/>
</dbReference>
<comment type="similarity">
    <text evidence="8">Belongs to the binding-protein-dependent transport system permease family.</text>
</comment>
<keyword evidence="2 8" id="KW-0813">Transport</keyword>
<evidence type="ECO:0000259" key="9">
    <source>
        <dbReference type="PROSITE" id="PS50928"/>
    </source>
</evidence>
<dbReference type="PANTHER" id="PTHR43357">
    <property type="entry name" value="INNER MEMBRANE ABC TRANSPORTER PERMEASE PROTEIN YDCV"/>
    <property type="match status" value="1"/>
</dbReference>
<evidence type="ECO:0000256" key="3">
    <source>
        <dbReference type="ARBA" id="ARBA00022475"/>
    </source>
</evidence>
<dbReference type="AlphaFoldDB" id="F8AES7"/>
<evidence type="ECO:0000256" key="4">
    <source>
        <dbReference type="ARBA" id="ARBA00022519"/>
    </source>
</evidence>
<feature type="transmembrane region" description="Helical" evidence="8">
    <location>
        <begin position="171"/>
        <end position="204"/>
    </location>
</feature>
<feature type="transmembrane region" description="Helical" evidence="8">
    <location>
        <begin position="53"/>
        <end position="74"/>
    </location>
</feature>
<dbReference type="KEGG" id="pya:PYCH_10780"/>
<dbReference type="HOGENOM" id="CLU_021838_5_2_2"/>
<feature type="transmembrane region" description="Helical" evidence="8">
    <location>
        <begin position="86"/>
        <end position="107"/>
    </location>
</feature>
<evidence type="ECO:0000313" key="11">
    <source>
        <dbReference type="Proteomes" id="UP000008386"/>
    </source>
</evidence>
<comment type="subcellular location">
    <subcellularLocation>
        <location evidence="1">Cell inner membrane</location>
        <topology evidence="1">Multi-pass membrane protein</topology>
    </subcellularLocation>
    <subcellularLocation>
        <location evidence="8">Cell membrane</location>
        <topology evidence="8">Multi-pass membrane protein</topology>
    </subcellularLocation>
</comment>
<keyword evidence="6 8" id="KW-1133">Transmembrane helix</keyword>
<keyword evidence="7 8" id="KW-0472">Membrane</keyword>
<dbReference type="PANTHER" id="PTHR43357:SF4">
    <property type="entry name" value="INNER MEMBRANE ABC TRANSPORTER PERMEASE PROTEIN YDCV"/>
    <property type="match status" value="1"/>
</dbReference>
<dbReference type="InterPro" id="IPR035906">
    <property type="entry name" value="MetI-like_sf"/>
</dbReference>
<name>F8AES7_PYRYC</name>
<dbReference type="GO" id="GO:0005886">
    <property type="term" value="C:plasma membrane"/>
    <property type="evidence" value="ECO:0007669"/>
    <property type="project" value="UniProtKB-SubCell"/>
</dbReference>
<reference evidence="10 11" key="1">
    <citation type="journal article" date="2011" name="J. Bacteriol.">
        <title>Complete genome sequence of the obligate piezophilic hyperthermophilic archaeon Pyrococcus yayanosii CH1.</title>
        <authorList>
            <person name="Jun X."/>
            <person name="Lupeng L."/>
            <person name="Minjuan X."/>
            <person name="Oger P."/>
            <person name="Fengping W."/>
            <person name="Jebbar M."/>
            <person name="Xiang X."/>
        </authorList>
    </citation>
    <scope>NUCLEOTIDE SEQUENCE [LARGE SCALE GENOMIC DNA]</scope>
    <source>
        <strain evidence="11">CH1 / JCM 16557</strain>
    </source>
</reference>
<feature type="transmembrane region" description="Helical" evidence="8">
    <location>
        <begin position="400"/>
        <end position="418"/>
    </location>
</feature>
<dbReference type="EMBL" id="CP002779">
    <property type="protein sequence ID" value="AEH24759.1"/>
    <property type="molecule type" value="Genomic_DNA"/>
</dbReference>
<evidence type="ECO:0000256" key="1">
    <source>
        <dbReference type="ARBA" id="ARBA00004429"/>
    </source>
</evidence>
<keyword evidence="4" id="KW-0997">Cell inner membrane</keyword>
<dbReference type="Proteomes" id="UP000008386">
    <property type="component" value="Chromosome"/>
</dbReference>
<feature type="transmembrane region" description="Helical" evidence="8">
    <location>
        <begin position="373"/>
        <end position="394"/>
    </location>
</feature>
<feature type="transmembrane region" description="Helical" evidence="8">
    <location>
        <begin position="127"/>
        <end position="150"/>
    </location>
</feature>
<dbReference type="eggNOG" id="arCOG00163">
    <property type="taxonomic scope" value="Archaea"/>
</dbReference>
<feature type="domain" description="ABC transmembrane type-1" evidence="9">
    <location>
        <begin position="48"/>
        <end position="248"/>
    </location>
</feature>
<feature type="domain" description="ABC transmembrane type-1" evidence="9">
    <location>
        <begin position="337"/>
        <end position="523"/>
    </location>
</feature>
<dbReference type="InterPro" id="IPR000515">
    <property type="entry name" value="MetI-like"/>
</dbReference>
<dbReference type="CDD" id="cd06261">
    <property type="entry name" value="TM_PBP2"/>
    <property type="match status" value="2"/>
</dbReference>
<dbReference type="OrthoDB" id="86208at2157"/>
<evidence type="ECO:0000313" key="10">
    <source>
        <dbReference type="EMBL" id="AEH24759.1"/>
    </source>
</evidence>
<dbReference type="GO" id="GO:0055085">
    <property type="term" value="P:transmembrane transport"/>
    <property type="evidence" value="ECO:0007669"/>
    <property type="project" value="InterPro"/>
</dbReference>
<dbReference type="GeneID" id="10837652"/>
<keyword evidence="3" id="KW-1003">Cell membrane</keyword>
<organism evidence="10 11">
    <name type="scientific">Pyrococcus yayanosii (strain CH1 / JCM 16557)</name>
    <dbReference type="NCBI Taxonomy" id="529709"/>
    <lineage>
        <taxon>Archaea</taxon>
        <taxon>Methanobacteriati</taxon>
        <taxon>Methanobacteriota</taxon>
        <taxon>Thermococci</taxon>
        <taxon>Thermococcales</taxon>
        <taxon>Thermococcaceae</taxon>
        <taxon>Pyrococcus</taxon>
    </lineage>
</organism>
<evidence type="ECO:0000256" key="6">
    <source>
        <dbReference type="ARBA" id="ARBA00022989"/>
    </source>
</evidence>
<feature type="transmembrane region" description="Helical" evidence="8">
    <location>
        <begin position="502"/>
        <end position="523"/>
    </location>
</feature>
<feature type="transmembrane region" description="Helical" evidence="8">
    <location>
        <begin position="341"/>
        <end position="361"/>
    </location>
</feature>
<dbReference type="STRING" id="529709.PYCH_10780"/>
<evidence type="ECO:0000256" key="2">
    <source>
        <dbReference type="ARBA" id="ARBA00022448"/>
    </source>
</evidence>
<proteinExistence type="inferred from homology"/>
<keyword evidence="5 8" id="KW-0812">Transmembrane</keyword>
<evidence type="ECO:0000256" key="5">
    <source>
        <dbReference type="ARBA" id="ARBA00022692"/>
    </source>
</evidence>
<feature type="transmembrane region" description="Helical" evidence="8">
    <location>
        <begin position="232"/>
        <end position="251"/>
    </location>
</feature>
<evidence type="ECO:0000256" key="7">
    <source>
        <dbReference type="ARBA" id="ARBA00023136"/>
    </source>
</evidence>
<sequence length="531" mass="58762">MRSKILLLASLSALALLFYYPVVSILVWGFSPSTLLEVLRDEYYRRVIAFTFWQAILSTLLTLAIGLPGAYLFANYEFPGKRVLKALLTVPFVMPSVMVALGFIVLFGRSGMVASLIGRDPGILYSWKAIILAHAFYNFPVVLRMVSALWERISPSYEEVASTLGAKGFTLFFSVTLPMLLPGLAAAGMLTFIFCFMSFSIPLILGGYRYTTLEVAIFTSIMTLLDFRTGSALALLQMAFSFTFMYLYLNLLDEYSRASSQGIIRRQRRVSLGDLLTVKGLVMLLYFAFITAFILGPLFAVVYSSLIYGDRLSLEWYKRLFSEEYNPLFGTNVLGIIKNSLLFGFSTVVLATLLALLTAYVSHRWSFRGKRVFDTLATLPLASSPIVLGLGYLLAFREFVGSPLLIIMAHTTMAYPFALRSISAALKKVGVSVREAAMSLGATELRAFLNVELPLALGGLIVGAIFSFAMSMAELGATYMLYKPEYTTMTIAVYRYIGARQFGPASALAVLLMVISAIGFMIIERVGEEAW</sequence>
<keyword evidence="11" id="KW-1185">Reference proteome</keyword>